<dbReference type="SUPFAM" id="SSF53474">
    <property type="entry name" value="alpha/beta-Hydrolases"/>
    <property type="match status" value="1"/>
</dbReference>
<dbReference type="AlphaFoldDB" id="A0A518CNS9"/>
<dbReference type="GO" id="GO:0046555">
    <property type="term" value="F:acetylxylan esterase activity"/>
    <property type="evidence" value="ECO:0007669"/>
    <property type="project" value="UniProtKB-EC"/>
</dbReference>
<evidence type="ECO:0000313" key="4">
    <source>
        <dbReference type="EMBL" id="QDU80844.1"/>
    </source>
</evidence>
<dbReference type="KEGG" id="plon:Pla110_25800"/>
<dbReference type="InterPro" id="IPR029058">
    <property type="entry name" value="AB_hydrolase_fold"/>
</dbReference>
<dbReference type="PANTHER" id="PTHR48081">
    <property type="entry name" value="AB HYDROLASE SUPERFAMILY PROTEIN C4A8.06C"/>
    <property type="match status" value="1"/>
</dbReference>
<dbReference type="Pfam" id="PF20434">
    <property type="entry name" value="BD-FAE"/>
    <property type="match status" value="1"/>
</dbReference>
<dbReference type="EC" id="3.1.1.72" evidence="4"/>
<dbReference type="InterPro" id="IPR050300">
    <property type="entry name" value="GDXG_lipolytic_enzyme"/>
</dbReference>
<dbReference type="EMBL" id="CP036281">
    <property type="protein sequence ID" value="QDU80844.1"/>
    <property type="molecule type" value="Genomic_DNA"/>
</dbReference>
<feature type="domain" description="BD-FAE-like" evidence="3">
    <location>
        <begin position="54"/>
        <end position="250"/>
    </location>
</feature>
<protein>
    <submittedName>
        <fullName evidence="4">Acetylxylan esterase</fullName>
        <ecNumber evidence="4">3.1.1.72</ecNumber>
    </submittedName>
</protein>
<organism evidence="4 5">
    <name type="scientific">Polystyrenella longa</name>
    <dbReference type="NCBI Taxonomy" id="2528007"/>
    <lineage>
        <taxon>Bacteria</taxon>
        <taxon>Pseudomonadati</taxon>
        <taxon>Planctomycetota</taxon>
        <taxon>Planctomycetia</taxon>
        <taxon>Planctomycetales</taxon>
        <taxon>Planctomycetaceae</taxon>
        <taxon>Polystyrenella</taxon>
    </lineage>
</organism>
<keyword evidence="1 4" id="KW-0378">Hydrolase</keyword>
<dbReference type="PANTHER" id="PTHR48081:SF6">
    <property type="entry name" value="PEPTIDASE S9 PROLYL OLIGOPEPTIDASE CATALYTIC DOMAIN-CONTAINING PROTEIN"/>
    <property type="match status" value="1"/>
</dbReference>
<reference evidence="4 5" key="1">
    <citation type="submission" date="2019-02" db="EMBL/GenBank/DDBJ databases">
        <title>Deep-cultivation of Planctomycetes and their phenomic and genomic characterization uncovers novel biology.</title>
        <authorList>
            <person name="Wiegand S."/>
            <person name="Jogler M."/>
            <person name="Boedeker C."/>
            <person name="Pinto D."/>
            <person name="Vollmers J."/>
            <person name="Rivas-Marin E."/>
            <person name="Kohn T."/>
            <person name="Peeters S.H."/>
            <person name="Heuer A."/>
            <person name="Rast P."/>
            <person name="Oberbeckmann S."/>
            <person name="Bunk B."/>
            <person name="Jeske O."/>
            <person name="Meyerdierks A."/>
            <person name="Storesund J.E."/>
            <person name="Kallscheuer N."/>
            <person name="Luecker S."/>
            <person name="Lage O.M."/>
            <person name="Pohl T."/>
            <person name="Merkel B.J."/>
            <person name="Hornburger P."/>
            <person name="Mueller R.-W."/>
            <person name="Bruemmer F."/>
            <person name="Labrenz M."/>
            <person name="Spormann A.M."/>
            <person name="Op den Camp H."/>
            <person name="Overmann J."/>
            <person name="Amann R."/>
            <person name="Jetten M.S.M."/>
            <person name="Mascher T."/>
            <person name="Medema M.H."/>
            <person name="Devos D.P."/>
            <person name="Kaster A.-K."/>
            <person name="Ovreas L."/>
            <person name="Rohde M."/>
            <person name="Galperin M.Y."/>
            <person name="Jogler C."/>
        </authorList>
    </citation>
    <scope>NUCLEOTIDE SEQUENCE [LARGE SCALE GENOMIC DNA]</scope>
    <source>
        <strain evidence="4 5">Pla110</strain>
    </source>
</reference>
<evidence type="ECO:0000256" key="1">
    <source>
        <dbReference type="ARBA" id="ARBA00022801"/>
    </source>
</evidence>
<keyword evidence="5" id="KW-1185">Reference proteome</keyword>
<dbReference type="RefSeq" id="WP_197440168.1">
    <property type="nucleotide sequence ID" value="NZ_CP036281.1"/>
</dbReference>
<accession>A0A518CNS9</accession>
<feature type="chain" id="PRO_5021742211" evidence="2">
    <location>
        <begin position="20"/>
        <end position="301"/>
    </location>
</feature>
<feature type="signal peptide" evidence="2">
    <location>
        <begin position="1"/>
        <end position="19"/>
    </location>
</feature>
<proteinExistence type="predicted"/>
<keyword evidence="2" id="KW-0732">Signal</keyword>
<gene>
    <name evidence="4" type="primary">axeA1_1</name>
    <name evidence="4" type="ORF">Pla110_25800</name>
</gene>
<evidence type="ECO:0000259" key="3">
    <source>
        <dbReference type="Pfam" id="PF20434"/>
    </source>
</evidence>
<name>A0A518CNS9_9PLAN</name>
<evidence type="ECO:0000256" key="2">
    <source>
        <dbReference type="SAM" id="SignalP"/>
    </source>
</evidence>
<dbReference type="Proteomes" id="UP000317178">
    <property type="component" value="Chromosome"/>
</dbReference>
<dbReference type="Gene3D" id="3.40.50.1820">
    <property type="entry name" value="alpha/beta hydrolase"/>
    <property type="match status" value="1"/>
</dbReference>
<sequence precursor="true">MRHLLLSFSLFAFTLPALSAAEPINTYNGVTKPLWEGAAPHAKGTTPADIPELTLHVPPADKKTDSAVIVFPGGGYGHTAITYEGHDVADWFNQRGVTAYVLRYRHSPNYQHPVPMLDAQHAIRIARSRAEELGYNPRKIGVLGFSAGGHLASTVATHFDEGDASSTDVIEQQSSRPDFAVLVYPVVTMQDDFTHQGSRKNLLGTNPDPELIENLSNERQITPETPPTFLVHTNGDTGVAAENSVQFYLALRKVNVPAELHIYEEGRHGLGFGRRPNTPEAFTQWPIALENWLKVHELVEK</sequence>
<evidence type="ECO:0000313" key="5">
    <source>
        <dbReference type="Proteomes" id="UP000317178"/>
    </source>
</evidence>
<dbReference type="InterPro" id="IPR049492">
    <property type="entry name" value="BD-FAE-like_dom"/>
</dbReference>